<accession>A0A127K6A3</accession>
<reference evidence="2" key="1">
    <citation type="submission" date="2016-03" db="EMBL/GenBank/DDBJ databases">
        <authorList>
            <person name="Ma C."/>
            <person name="Zhou S."/>
            <person name="Yang G."/>
        </authorList>
    </citation>
    <scope>NUCLEOTIDE SEQUENCE [LARGE SCALE GENOMIC DNA]</scope>
    <source>
        <strain evidence="2">SgZ-1</strain>
    </source>
</reference>
<dbReference type="EMBL" id="CP014646">
    <property type="protein sequence ID" value="AMO37483.1"/>
    <property type="molecule type" value="Genomic_DNA"/>
</dbReference>
<evidence type="ECO:0000313" key="1">
    <source>
        <dbReference type="EMBL" id="AMO37483.1"/>
    </source>
</evidence>
<dbReference type="NCBIfam" id="NF041023">
    <property type="entry name" value="PP0621_fam"/>
    <property type="match status" value="1"/>
</dbReference>
<dbReference type="InterPro" id="IPR049708">
    <property type="entry name" value="PP0621-like"/>
</dbReference>
<organism evidence="1 2">
    <name type="scientific">Thauera humireducens</name>
    <dbReference type="NCBI Taxonomy" id="1134435"/>
    <lineage>
        <taxon>Bacteria</taxon>
        <taxon>Pseudomonadati</taxon>
        <taxon>Pseudomonadota</taxon>
        <taxon>Betaproteobacteria</taxon>
        <taxon>Rhodocyclales</taxon>
        <taxon>Zoogloeaceae</taxon>
        <taxon>Thauera</taxon>
    </lineage>
</organism>
<keyword evidence="2" id="KW-1185">Reference proteome</keyword>
<dbReference type="RefSeq" id="WP_048706148.1">
    <property type="nucleotide sequence ID" value="NZ_CP014646.1"/>
</dbReference>
<dbReference type="KEGG" id="thu:AC731_011350"/>
<sequence length="85" mass="9265">MRNLLILILVVAGIWWVQRAIARAKERAAAAGRNGRKTGGRAVAAPERIRECAHCGLNVPESEGVRDGDRFYCSDAHRIAGPRAD</sequence>
<evidence type="ECO:0008006" key="3">
    <source>
        <dbReference type="Google" id="ProtNLM"/>
    </source>
</evidence>
<dbReference type="Proteomes" id="UP000036902">
    <property type="component" value="Chromosome"/>
</dbReference>
<protein>
    <recommendedName>
        <fullName evidence="3">Preprotein translocase subunit YajC</fullName>
    </recommendedName>
</protein>
<evidence type="ECO:0000313" key="2">
    <source>
        <dbReference type="Proteomes" id="UP000036902"/>
    </source>
</evidence>
<name>A0A127K6A3_9RHOO</name>
<proteinExistence type="predicted"/>
<dbReference type="AlphaFoldDB" id="A0A127K6A3"/>
<gene>
    <name evidence="1" type="ORF">AC731_011350</name>
</gene>
<dbReference type="STRING" id="1134435.AC731_011350"/>